<dbReference type="Pfam" id="PF00190">
    <property type="entry name" value="Cupin_1"/>
    <property type="match status" value="1"/>
</dbReference>
<feature type="binding site" evidence="10">
    <location>
        <position position="121"/>
    </location>
    <ligand>
        <name>oxalate</name>
        <dbReference type="ChEBI" id="CHEBI:30623"/>
    </ligand>
</feature>
<keyword evidence="3" id="KW-0052">Apoplast</keyword>
<keyword evidence="16" id="KW-1185">Reference proteome</keyword>
<name>A0AAV6MS12_9ROSI</name>
<accession>A0AAV6MS12</accession>
<dbReference type="InterPro" id="IPR019780">
    <property type="entry name" value="Germin_Mn-BS"/>
</dbReference>
<evidence type="ECO:0000256" key="12">
    <source>
        <dbReference type="PIRSR" id="PIRSR601929-3"/>
    </source>
</evidence>
<dbReference type="GO" id="GO:2000280">
    <property type="term" value="P:regulation of root development"/>
    <property type="evidence" value="ECO:0007669"/>
    <property type="project" value="UniProtKB-ARBA"/>
</dbReference>
<feature type="disulfide bond" evidence="12">
    <location>
        <begin position="35"/>
        <end position="52"/>
    </location>
</feature>
<dbReference type="Proteomes" id="UP000685013">
    <property type="component" value="Chromosome 12"/>
</dbReference>
<dbReference type="FunFam" id="2.60.120.10:FF:000025">
    <property type="entry name" value="germin-like protein subfamily 2 member 1"/>
    <property type="match status" value="1"/>
</dbReference>
<dbReference type="CDD" id="cd02241">
    <property type="entry name" value="cupin_OxOx"/>
    <property type="match status" value="1"/>
</dbReference>
<comment type="similarity">
    <text evidence="2">Belongs to the germin family.</text>
</comment>
<dbReference type="PANTHER" id="PTHR31238">
    <property type="entry name" value="GERMIN-LIKE PROTEIN SUBFAMILY 3 MEMBER 3"/>
    <property type="match status" value="1"/>
</dbReference>
<dbReference type="EMBL" id="JAGKQH010000012">
    <property type="protein sequence ID" value="KAG6585817.1"/>
    <property type="molecule type" value="Genomic_DNA"/>
</dbReference>
<feature type="binding site" evidence="11">
    <location>
        <position position="121"/>
    </location>
    <ligand>
        <name>Mn(2+)</name>
        <dbReference type="ChEBI" id="CHEBI:29035"/>
    </ligand>
</feature>
<dbReference type="InterPro" id="IPR006045">
    <property type="entry name" value="Cupin_1"/>
</dbReference>
<feature type="binding site" evidence="10">
    <location>
        <position position="116"/>
    </location>
    <ligand>
        <name>oxalate</name>
        <dbReference type="ChEBI" id="CHEBI:30623"/>
    </ligand>
</feature>
<dbReference type="AlphaFoldDB" id="A0AAV6MS12"/>
<feature type="domain" description="Cupin type-1" evidence="14">
    <location>
        <begin position="66"/>
        <end position="215"/>
    </location>
</feature>
<feature type="chain" id="PRO_5043417225" evidence="13">
    <location>
        <begin position="27"/>
        <end position="277"/>
    </location>
</feature>
<evidence type="ECO:0000256" key="2">
    <source>
        <dbReference type="ARBA" id="ARBA00007456"/>
    </source>
</evidence>
<keyword evidence="4" id="KW-0964">Secreted</keyword>
<keyword evidence="6 13" id="KW-0732">Signal</keyword>
<evidence type="ECO:0000256" key="3">
    <source>
        <dbReference type="ARBA" id="ARBA00022523"/>
    </source>
</evidence>
<evidence type="ECO:0000256" key="10">
    <source>
        <dbReference type="PIRSR" id="PIRSR601929-1"/>
    </source>
</evidence>
<keyword evidence="5 10" id="KW-0479">Metal-binding</keyword>
<evidence type="ECO:0000256" key="4">
    <source>
        <dbReference type="ARBA" id="ARBA00022525"/>
    </source>
</evidence>
<dbReference type="GO" id="GO:0009506">
    <property type="term" value="C:plasmodesma"/>
    <property type="evidence" value="ECO:0007669"/>
    <property type="project" value="UniProtKB-ARBA"/>
</dbReference>
<evidence type="ECO:0000256" key="8">
    <source>
        <dbReference type="ARBA" id="ARBA00023180"/>
    </source>
</evidence>
<dbReference type="GO" id="GO:0030145">
    <property type="term" value="F:manganese ion binding"/>
    <property type="evidence" value="ECO:0007669"/>
    <property type="project" value="InterPro"/>
</dbReference>
<dbReference type="GO" id="GO:0010497">
    <property type="term" value="P:plasmodesmata-mediated intercellular transport"/>
    <property type="evidence" value="ECO:0007669"/>
    <property type="project" value="UniProtKB-ARBA"/>
</dbReference>
<dbReference type="GO" id="GO:0048046">
    <property type="term" value="C:apoplast"/>
    <property type="evidence" value="ECO:0007669"/>
    <property type="project" value="UniProtKB-SubCell"/>
</dbReference>
<feature type="signal peptide" evidence="13">
    <location>
        <begin position="1"/>
        <end position="26"/>
    </location>
</feature>
<feature type="binding site" evidence="11">
    <location>
        <position position="116"/>
    </location>
    <ligand>
        <name>Mn(2+)</name>
        <dbReference type="ChEBI" id="CHEBI:29035"/>
    </ligand>
</feature>
<sequence>MATPSSLLLSLLIILYLALEFDIARSDPDPLQDYCVADPKASTSSFFNGIPCINPNLANTQHFTTSALSLPGNTKNLFGFSVTLTNTQNLPGINTLGLTLARIDIGGRGIVPLHSHPRASEVTICLIGRMVVGFVDTSNRVFTKKLGPGESFVFPKGLVHFMYNEDVKNSAVAVSGLNSQNPGAQLVALAAFGSKPEIPEEVLKKSFEISECEIAHILASMSSEARGGNSMRLLSVWPVVDAYSMIRWSQRRCGLAVRLVTTVGGDGKKRRKNGSGT</sequence>
<proteinExistence type="inferred from homology"/>
<evidence type="ECO:0000256" key="9">
    <source>
        <dbReference type="ARBA" id="ARBA00023211"/>
    </source>
</evidence>
<feature type="binding site" evidence="11">
    <location>
        <position position="114"/>
    </location>
    <ligand>
        <name>Mn(2+)</name>
        <dbReference type="ChEBI" id="CHEBI:29035"/>
    </ligand>
</feature>
<keyword evidence="9 10" id="KW-0464">Manganese</keyword>
<feature type="binding site" evidence="11">
    <location>
        <position position="160"/>
    </location>
    <ligand>
        <name>Mn(2+)</name>
        <dbReference type="ChEBI" id="CHEBI:29035"/>
    </ligand>
</feature>
<protein>
    <submittedName>
        <fullName evidence="15">Germin-like protein subfamily 1 member 1</fullName>
    </submittedName>
</protein>
<gene>
    <name evidence="15" type="primary">GLP7</name>
    <name evidence="15" type="ORF">SDJN03_18550</name>
</gene>
<dbReference type="InterPro" id="IPR001929">
    <property type="entry name" value="Germin"/>
</dbReference>
<dbReference type="PROSITE" id="PS00725">
    <property type="entry name" value="GERMIN"/>
    <property type="match status" value="1"/>
</dbReference>
<comment type="caution">
    <text evidence="15">The sequence shown here is derived from an EMBL/GenBank/DDBJ whole genome shotgun (WGS) entry which is preliminary data.</text>
</comment>
<evidence type="ECO:0000313" key="15">
    <source>
        <dbReference type="EMBL" id="KAG6585817.1"/>
    </source>
</evidence>
<evidence type="ECO:0000256" key="6">
    <source>
        <dbReference type="ARBA" id="ARBA00022729"/>
    </source>
</evidence>
<evidence type="ECO:0000256" key="1">
    <source>
        <dbReference type="ARBA" id="ARBA00004271"/>
    </source>
</evidence>
<dbReference type="SMART" id="SM00835">
    <property type="entry name" value="Cupin_1"/>
    <property type="match status" value="1"/>
</dbReference>
<evidence type="ECO:0000313" key="16">
    <source>
        <dbReference type="Proteomes" id="UP000685013"/>
    </source>
</evidence>
<evidence type="ECO:0000256" key="11">
    <source>
        <dbReference type="PIRSR" id="PIRSR601929-2"/>
    </source>
</evidence>
<reference evidence="15 16" key="1">
    <citation type="journal article" date="2021" name="Hortic Res">
        <title>The domestication of Cucurbita argyrosperma as revealed by the genome of its wild relative.</title>
        <authorList>
            <person name="Barrera-Redondo J."/>
            <person name="Sanchez-de la Vega G."/>
            <person name="Aguirre-Liguori J.A."/>
            <person name="Castellanos-Morales G."/>
            <person name="Gutierrez-Guerrero Y.T."/>
            <person name="Aguirre-Dugua X."/>
            <person name="Aguirre-Planter E."/>
            <person name="Tenaillon M.I."/>
            <person name="Lira-Saade R."/>
            <person name="Eguiarte L.E."/>
        </authorList>
    </citation>
    <scope>NUCLEOTIDE SEQUENCE [LARGE SCALE GENOMIC DNA]</scope>
    <source>
        <strain evidence="15">JBR-2021</strain>
    </source>
</reference>
<feature type="non-terminal residue" evidence="15">
    <location>
        <position position="1"/>
    </location>
</feature>
<keyword evidence="7 12" id="KW-1015">Disulfide bond</keyword>
<evidence type="ECO:0000256" key="13">
    <source>
        <dbReference type="SAM" id="SignalP"/>
    </source>
</evidence>
<comment type="subcellular location">
    <subcellularLocation>
        <location evidence="1">Secreted</location>
        <location evidence="1">Extracellular space</location>
        <location evidence="1">Apoplast</location>
    </subcellularLocation>
</comment>
<evidence type="ECO:0000259" key="14">
    <source>
        <dbReference type="SMART" id="SM00835"/>
    </source>
</evidence>
<evidence type="ECO:0000256" key="5">
    <source>
        <dbReference type="ARBA" id="ARBA00022723"/>
    </source>
</evidence>
<evidence type="ECO:0000256" key="7">
    <source>
        <dbReference type="ARBA" id="ARBA00023157"/>
    </source>
</evidence>
<keyword evidence="8" id="KW-0325">Glycoprotein</keyword>
<organism evidence="15 16">
    <name type="scientific">Cucurbita argyrosperma subsp. sororia</name>
    <dbReference type="NCBI Taxonomy" id="37648"/>
    <lineage>
        <taxon>Eukaryota</taxon>
        <taxon>Viridiplantae</taxon>
        <taxon>Streptophyta</taxon>
        <taxon>Embryophyta</taxon>
        <taxon>Tracheophyta</taxon>
        <taxon>Spermatophyta</taxon>
        <taxon>Magnoliopsida</taxon>
        <taxon>eudicotyledons</taxon>
        <taxon>Gunneridae</taxon>
        <taxon>Pentapetalae</taxon>
        <taxon>rosids</taxon>
        <taxon>fabids</taxon>
        <taxon>Cucurbitales</taxon>
        <taxon>Cucurbitaceae</taxon>
        <taxon>Cucurbiteae</taxon>
        <taxon>Cucurbita</taxon>
    </lineage>
</organism>